<comment type="caution">
    <text evidence="2">The sequence shown here is derived from an EMBL/GenBank/DDBJ whole genome shotgun (WGS) entry which is preliminary data.</text>
</comment>
<sequence length="132" mass="14800">MFDLEDSGLYDLLNETYNALNVDARVLAATGARTIFDRASELLKIDPALTFGQKLDELQAKGHISSSERAHLDILTDAGGAAAHRGWKPKPGQLDTIMSIVESFIHRKFVLESEVKRLKAQLPRRQKRKKKT</sequence>
<accession>A0A4V1L174</accession>
<evidence type="ECO:0000313" key="2">
    <source>
        <dbReference type="EMBL" id="RXH23473.1"/>
    </source>
</evidence>
<proteinExistence type="predicted"/>
<dbReference type="AlphaFoldDB" id="A0A4V1L174"/>
<name>A0A4V1L174_9BRAD</name>
<gene>
    <name evidence="2" type="ORF">XH99_31785</name>
</gene>
<keyword evidence="3" id="KW-1185">Reference proteome</keyword>
<reference evidence="2 3" key="1">
    <citation type="submission" date="2015-04" db="EMBL/GenBank/DDBJ databases">
        <title>Comparative genomics of rhizobia nodulating Arachis hypogaea in China.</title>
        <authorList>
            <person name="Li Y."/>
        </authorList>
    </citation>
    <scope>NUCLEOTIDE SEQUENCE [LARGE SCALE GENOMIC DNA]</scope>
    <source>
        <strain evidence="2 3">CCBAU 51757</strain>
    </source>
</reference>
<organism evidence="2 3">
    <name type="scientific">Bradyrhizobium nanningense</name>
    <dbReference type="NCBI Taxonomy" id="1325118"/>
    <lineage>
        <taxon>Bacteria</taxon>
        <taxon>Pseudomonadati</taxon>
        <taxon>Pseudomonadota</taxon>
        <taxon>Alphaproteobacteria</taxon>
        <taxon>Hyphomicrobiales</taxon>
        <taxon>Nitrobacteraceae</taxon>
        <taxon>Bradyrhizobium</taxon>
    </lineage>
</organism>
<dbReference type="EMBL" id="LBJQ01000091">
    <property type="protein sequence ID" value="RXH23473.1"/>
    <property type="molecule type" value="Genomic_DNA"/>
</dbReference>
<feature type="domain" description="DUF4145" evidence="1">
    <location>
        <begin position="14"/>
        <end position="102"/>
    </location>
</feature>
<dbReference type="InterPro" id="IPR025285">
    <property type="entry name" value="DUF4145"/>
</dbReference>
<dbReference type="Pfam" id="PF13643">
    <property type="entry name" value="DUF4145"/>
    <property type="match status" value="1"/>
</dbReference>
<evidence type="ECO:0000259" key="1">
    <source>
        <dbReference type="Pfam" id="PF13643"/>
    </source>
</evidence>
<evidence type="ECO:0000313" key="3">
    <source>
        <dbReference type="Proteomes" id="UP000289546"/>
    </source>
</evidence>
<dbReference type="Proteomes" id="UP000289546">
    <property type="component" value="Unassembled WGS sequence"/>
</dbReference>
<protein>
    <recommendedName>
        <fullName evidence="1">DUF4145 domain-containing protein</fullName>
    </recommendedName>
</protein>